<comment type="caution">
    <text evidence="2">The sequence shown here is derived from an EMBL/GenBank/DDBJ whole genome shotgun (WGS) entry which is preliminary data.</text>
</comment>
<dbReference type="RefSeq" id="WP_404593124.1">
    <property type="nucleotide sequence ID" value="NZ_JBIYEW010000001.1"/>
</dbReference>
<evidence type="ECO:0000313" key="3">
    <source>
        <dbReference type="Proteomes" id="UP001620520"/>
    </source>
</evidence>
<name>A0ABW8N4C0_9MICC</name>
<protein>
    <recommendedName>
        <fullName evidence="4">Antitoxin</fullName>
    </recommendedName>
</protein>
<keyword evidence="3" id="KW-1185">Reference proteome</keyword>
<evidence type="ECO:0000313" key="2">
    <source>
        <dbReference type="EMBL" id="MFK4637131.1"/>
    </source>
</evidence>
<evidence type="ECO:0000256" key="1">
    <source>
        <dbReference type="SAM" id="MobiDB-lite"/>
    </source>
</evidence>
<organism evidence="2 3">
    <name type="scientific">Paenarthrobacter histidinolovorans</name>
    <dbReference type="NCBI Taxonomy" id="43664"/>
    <lineage>
        <taxon>Bacteria</taxon>
        <taxon>Bacillati</taxon>
        <taxon>Actinomycetota</taxon>
        <taxon>Actinomycetes</taxon>
        <taxon>Micrococcales</taxon>
        <taxon>Micrococcaceae</taxon>
        <taxon>Paenarthrobacter</taxon>
    </lineage>
</organism>
<feature type="compositionally biased region" description="Basic and acidic residues" evidence="1">
    <location>
        <begin position="62"/>
        <end position="71"/>
    </location>
</feature>
<reference evidence="2 3" key="1">
    <citation type="submission" date="2024-10" db="EMBL/GenBank/DDBJ databases">
        <title>Novel secondary metabolite-producing bacteria for plant disease control.</title>
        <authorList>
            <person name="Chevrette M."/>
        </authorList>
    </citation>
    <scope>NUCLEOTIDE SEQUENCE [LARGE SCALE GENOMIC DNA]</scope>
    <source>
        <strain evidence="2 3">J30 TE3557</strain>
    </source>
</reference>
<dbReference type="Proteomes" id="UP001620520">
    <property type="component" value="Unassembled WGS sequence"/>
</dbReference>
<evidence type="ECO:0008006" key="4">
    <source>
        <dbReference type="Google" id="ProtNLM"/>
    </source>
</evidence>
<dbReference type="EMBL" id="JBIYEW010000001">
    <property type="protein sequence ID" value="MFK4637131.1"/>
    <property type="molecule type" value="Genomic_DNA"/>
</dbReference>
<sequence length="78" mass="9024">MTAQLIELDDRFRGSLRKVAKHHRYLVEEEPGGVLIFRPAVVLTEDELAYERNTELSASIEAARRAPENRRQRPPRTP</sequence>
<feature type="region of interest" description="Disordered" evidence="1">
    <location>
        <begin position="54"/>
        <end position="78"/>
    </location>
</feature>
<gene>
    <name evidence="2" type="ORF">ABIA52_000020</name>
</gene>
<proteinExistence type="predicted"/>
<accession>A0ABW8N4C0</accession>